<dbReference type="Pfam" id="PF20150">
    <property type="entry name" value="2EXR"/>
    <property type="match status" value="1"/>
</dbReference>
<comment type="caution">
    <text evidence="2">The sequence shown here is derived from an EMBL/GenBank/DDBJ whole genome shotgun (WGS) entry which is preliminary data.</text>
</comment>
<proteinExistence type="predicted"/>
<protein>
    <recommendedName>
        <fullName evidence="1">2EXR domain-containing protein</fullName>
    </recommendedName>
</protein>
<gene>
    <name evidence="2" type="ORF">PG993_010834</name>
</gene>
<sequence length="273" mass="32000">MTRLFLPPEMWEMIWKTALEVEASIRIVPVDYDAHVIPRKQLASPLLSTCRASRWYALQFYSIKLPVYKLPKSNRDRDDYTHLTEINPRPCLIRKQFLQTWEAVLRRLEDVTTQGQLAGTVYLSPQYDTFLCGIDFSRYFLHDIHGVPTAYVSGLMEGKDRDSVRNMVFAEAPFQQRPVRGVEKCRLKVAHALWGKAWFPFTKGWLHCWLPYREDVPRKLRPWLVFKAWDAEDFFEYMGPTDGMEKLQIRQWESGVDLQTGCDAVFGATWPES</sequence>
<name>A0ABR1SCJ1_9PEZI</name>
<evidence type="ECO:0000259" key="1">
    <source>
        <dbReference type="Pfam" id="PF20150"/>
    </source>
</evidence>
<organism evidence="2 3">
    <name type="scientific">Apiospora rasikravindrae</name>
    <dbReference type="NCBI Taxonomy" id="990691"/>
    <lineage>
        <taxon>Eukaryota</taxon>
        <taxon>Fungi</taxon>
        <taxon>Dikarya</taxon>
        <taxon>Ascomycota</taxon>
        <taxon>Pezizomycotina</taxon>
        <taxon>Sordariomycetes</taxon>
        <taxon>Xylariomycetidae</taxon>
        <taxon>Amphisphaeriales</taxon>
        <taxon>Apiosporaceae</taxon>
        <taxon>Apiospora</taxon>
    </lineage>
</organism>
<evidence type="ECO:0000313" key="2">
    <source>
        <dbReference type="EMBL" id="KAK8029543.1"/>
    </source>
</evidence>
<evidence type="ECO:0000313" key="3">
    <source>
        <dbReference type="Proteomes" id="UP001444661"/>
    </source>
</evidence>
<dbReference type="InterPro" id="IPR045518">
    <property type="entry name" value="2EXR"/>
</dbReference>
<reference evidence="2 3" key="1">
    <citation type="submission" date="2023-01" db="EMBL/GenBank/DDBJ databases">
        <title>Analysis of 21 Apiospora genomes using comparative genomics revels a genus with tremendous synthesis potential of carbohydrate active enzymes and secondary metabolites.</title>
        <authorList>
            <person name="Sorensen T."/>
        </authorList>
    </citation>
    <scope>NUCLEOTIDE SEQUENCE [LARGE SCALE GENOMIC DNA]</scope>
    <source>
        <strain evidence="2 3">CBS 33761</strain>
    </source>
</reference>
<dbReference type="EMBL" id="JAQQWK010000010">
    <property type="protein sequence ID" value="KAK8029543.1"/>
    <property type="molecule type" value="Genomic_DNA"/>
</dbReference>
<feature type="domain" description="2EXR" evidence="1">
    <location>
        <begin position="6"/>
        <end position="69"/>
    </location>
</feature>
<keyword evidence="3" id="KW-1185">Reference proteome</keyword>
<accession>A0ABR1SCJ1</accession>
<dbReference type="Proteomes" id="UP001444661">
    <property type="component" value="Unassembled WGS sequence"/>
</dbReference>